<gene>
    <name evidence="2" type="ORF">A2777_05755</name>
</gene>
<dbReference type="PANTHER" id="PTHR43861">
    <property type="entry name" value="TRANS-ACONITATE 2-METHYLTRANSFERASE-RELATED"/>
    <property type="match status" value="1"/>
</dbReference>
<sequence length="238" mass="27043">MVKLSKLFYESTYKTGYTFKQPKGISGLIFKLFRRFEEYREDAVCNMLPGGGRLLDIGCGDGNLVFKSLDYYSEIYGMDIAGTRLKVARKKRNGLKPRDRKKIKFVLADADQPFPFKNSFFNAVTLVATLEHFFDPYFILGETKRVLKTGGRIIIEVPNLGYLPRRLCVLTGNLPVTSEDEAGWDGGHLHYFTFKTLKELLKVVGFTAEEETCSGIFAGLRRWWLPLLAADIIISAKK</sequence>
<dbReference type="GO" id="GO:0008757">
    <property type="term" value="F:S-adenosylmethionine-dependent methyltransferase activity"/>
    <property type="evidence" value="ECO:0007669"/>
    <property type="project" value="InterPro"/>
</dbReference>
<evidence type="ECO:0000313" key="2">
    <source>
        <dbReference type="EMBL" id="OGG06456.1"/>
    </source>
</evidence>
<feature type="domain" description="Methyltransferase type 11" evidence="1">
    <location>
        <begin position="55"/>
        <end position="155"/>
    </location>
</feature>
<name>A0A1F5Z224_9BACT</name>
<organism evidence="2 3">
    <name type="scientific">Candidatus Gottesmanbacteria bacterium RIFCSPHIGHO2_01_FULL_40_15</name>
    <dbReference type="NCBI Taxonomy" id="1798376"/>
    <lineage>
        <taxon>Bacteria</taxon>
        <taxon>Candidatus Gottesmaniibacteriota</taxon>
    </lineage>
</organism>
<protein>
    <recommendedName>
        <fullName evidence="1">Methyltransferase type 11 domain-containing protein</fullName>
    </recommendedName>
</protein>
<dbReference type="PANTHER" id="PTHR43861:SF6">
    <property type="entry name" value="METHYLTRANSFERASE TYPE 11"/>
    <property type="match status" value="1"/>
</dbReference>
<dbReference type="Proteomes" id="UP000177354">
    <property type="component" value="Unassembled WGS sequence"/>
</dbReference>
<evidence type="ECO:0000313" key="3">
    <source>
        <dbReference type="Proteomes" id="UP000177354"/>
    </source>
</evidence>
<dbReference type="Gene3D" id="3.40.50.150">
    <property type="entry name" value="Vaccinia Virus protein VP39"/>
    <property type="match status" value="1"/>
</dbReference>
<dbReference type="InterPro" id="IPR029063">
    <property type="entry name" value="SAM-dependent_MTases_sf"/>
</dbReference>
<dbReference type="SUPFAM" id="SSF53335">
    <property type="entry name" value="S-adenosyl-L-methionine-dependent methyltransferases"/>
    <property type="match status" value="1"/>
</dbReference>
<dbReference type="InterPro" id="IPR013216">
    <property type="entry name" value="Methyltransf_11"/>
</dbReference>
<accession>A0A1F5Z224</accession>
<reference evidence="2 3" key="1">
    <citation type="journal article" date="2016" name="Nat. Commun.">
        <title>Thousands of microbial genomes shed light on interconnected biogeochemical processes in an aquifer system.</title>
        <authorList>
            <person name="Anantharaman K."/>
            <person name="Brown C.T."/>
            <person name="Hug L.A."/>
            <person name="Sharon I."/>
            <person name="Castelle C.J."/>
            <person name="Probst A.J."/>
            <person name="Thomas B.C."/>
            <person name="Singh A."/>
            <person name="Wilkins M.J."/>
            <person name="Karaoz U."/>
            <person name="Brodie E.L."/>
            <person name="Williams K.H."/>
            <person name="Hubbard S.S."/>
            <person name="Banfield J.F."/>
        </authorList>
    </citation>
    <scope>NUCLEOTIDE SEQUENCE [LARGE SCALE GENOMIC DNA]</scope>
</reference>
<dbReference type="AlphaFoldDB" id="A0A1F5Z224"/>
<comment type="caution">
    <text evidence="2">The sequence shown here is derived from an EMBL/GenBank/DDBJ whole genome shotgun (WGS) entry which is preliminary data.</text>
</comment>
<dbReference type="EMBL" id="MFJF01000015">
    <property type="protein sequence ID" value="OGG06456.1"/>
    <property type="molecule type" value="Genomic_DNA"/>
</dbReference>
<dbReference type="CDD" id="cd02440">
    <property type="entry name" value="AdoMet_MTases"/>
    <property type="match status" value="1"/>
</dbReference>
<proteinExistence type="predicted"/>
<dbReference type="Pfam" id="PF08241">
    <property type="entry name" value="Methyltransf_11"/>
    <property type="match status" value="1"/>
</dbReference>
<evidence type="ECO:0000259" key="1">
    <source>
        <dbReference type="Pfam" id="PF08241"/>
    </source>
</evidence>